<dbReference type="InterPro" id="IPR047789">
    <property type="entry name" value="CU044_5270-like"/>
</dbReference>
<evidence type="ECO:0000313" key="3">
    <source>
        <dbReference type="Proteomes" id="UP001501509"/>
    </source>
</evidence>
<keyword evidence="1" id="KW-0812">Transmembrane</keyword>
<gene>
    <name evidence="2" type="ORF">GCM10010411_66280</name>
</gene>
<keyword evidence="1" id="KW-0472">Membrane</keyword>
<comment type="caution">
    <text evidence="2">The sequence shown here is derived from an EMBL/GenBank/DDBJ whole genome shotgun (WGS) entry which is preliminary data.</text>
</comment>
<dbReference type="NCBIfam" id="NF038083">
    <property type="entry name" value="CU044_5270_fam"/>
    <property type="match status" value="1"/>
</dbReference>
<proteinExistence type="predicted"/>
<dbReference type="RefSeq" id="WP_344546418.1">
    <property type="nucleotide sequence ID" value="NZ_BAAATD010000010.1"/>
</dbReference>
<dbReference type="Proteomes" id="UP001501509">
    <property type="component" value="Unassembled WGS sequence"/>
</dbReference>
<feature type="transmembrane region" description="Helical" evidence="1">
    <location>
        <begin position="60"/>
        <end position="79"/>
    </location>
</feature>
<name>A0ABP6CLV1_9ACTN</name>
<keyword evidence="3" id="KW-1185">Reference proteome</keyword>
<evidence type="ECO:0000313" key="2">
    <source>
        <dbReference type="EMBL" id="GAA2621135.1"/>
    </source>
</evidence>
<dbReference type="EMBL" id="BAAATD010000010">
    <property type="protein sequence ID" value="GAA2621135.1"/>
    <property type="molecule type" value="Genomic_DNA"/>
</dbReference>
<sequence>MTRDVLRMLAEARPQELDPEARVDEATRNAELTRAMTAPPRSAGRSAGVLPARRRVRPMWGLGLVGAAAAAALVVATTATGPGSPEGKDGAQGTAVDPQNSRTVLLAAAQKAEQASDGRYWRVATAVGFPTQVGPKSRPYTVHRWRLLETWTARDGAGWMGMREVGAGPWSPGDVAAWKADGSPRKWDLGPMDTADRRHDILTTAPGRGSLIKLEGKERFRVRLAAGQLTLAEVRKLPADPRRLRAMAEKNALWDGPDGEIEADGPEARSAHAIESLVDLLTDVPATAKVRAAAFRALADMPAVRAQGRVKDDLGRSGVGFVYRWAADDFKLIIDPETARVLARGIKSSGGKNAQIKQKASIFLDSGWTNAKPQAPAVPPGMPPKRF</sequence>
<reference evidence="3" key="1">
    <citation type="journal article" date="2019" name="Int. J. Syst. Evol. Microbiol.">
        <title>The Global Catalogue of Microorganisms (GCM) 10K type strain sequencing project: providing services to taxonomists for standard genome sequencing and annotation.</title>
        <authorList>
            <consortium name="The Broad Institute Genomics Platform"/>
            <consortium name="The Broad Institute Genome Sequencing Center for Infectious Disease"/>
            <person name="Wu L."/>
            <person name="Ma J."/>
        </authorList>
    </citation>
    <scope>NUCLEOTIDE SEQUENCE [LARGE SCALE GENOMIC DNA]</scope>
    <source>
        <strain evidence="3">JCM 6833</strain>
    </source>
</reference>
<evidence type="ECO:0008006" key="4">
    <source>
        <dbReference type="Google" id="ProtNLM"/>
    </source>
</evidence>
<evidence type="ECO:0000256" key="1">
    <source>
        <dbReference type="SAM" id="Phobius"/>
    </source>
</evidence>
<accession>A0ABP6CLV1</accession>
<organism evidence="2 3">
    <name type="scientific">Actinomadura fulvescens</name>
    <dbReference type="NCBI Taxonomy" id="46160"/>
    <lineage>
        <taxon>Bacteria</taxon>
        <taxon>Bacillati</taxon>
        <taxon>Actinomycetota</taxon>
        <taxon>Actinomycetes</taxon>
        <taxon>Streptosporangiales</taxon>
        <taxon>Thermomonosporaceae</taxon>
        <taxon>Actinomadura</taxon>
    </lineage>
</organism>
<protein>
    <recommendedName>
        <fullName evidence="4">CU044_5270 family protein</fullName>
    </recommendedName>
</protein>
<keyword evidence="1" id="KW-1133">Transmembrane helix</keyword>